<gene>
    <name evidence="1" type="primary">PMU1</name>
    <name evidence="1" type="ORF">M8818_000407</name>
</gene>
<protein>
    <submittedName>
        <fullName evidence="1">Phosphoglycerate mutase pmu1</fullName>
    </submittedName>
</protein>
<keyword evidence="2" id="KW-1185">Reference proteome</keyword>
<evidence type="ECO:0000313" key="2">
    <source>
        <dbReference type="Proteomes" id="UP001320706"/>
    </source>
</evidence>
<organism evidence="1 2">
    <name type="scientific">Zalaria obscura</name>
    <dbReference type="NCBI Taxonomy" id="2024903"/>
    <lineage>
        <taxon>Eukaryota</taxon>
        <taxon>Fungi</taxon>
        <taxon>Dikarya</taxon>
        <taxon>Ascomycota</taxon>
        <taxon>Pezizomycotina</taxon>
        <taxon>Dothideomycetes</taxon>
        <taxon>Dothideomycetidae</taxon>
        <taxon>Dothideales</taxon>
        <taxon>Zalariaceae</taxon>
        <taxon>Zalaria</taxon>
    </lineage>
</organism>
<accession>A0ACC3SNZ6</accession>
<sequence>MWIVFLVKSGVEVACQLGRVGSPVQQHVASSRFGLIGQEARPPTYPQGELRHVIHPCTAAYSTHHLARCRNPRDLSGQIPRQFRRLHPRVHNAQRYANAAAEDKYMPFPASVRRCLRHRLFFLVIMVASTFTAGALALISLASFSEAGWRHHEEANKWHPQPAQGNKQHSTSTSHSTSHSTSTTHASTSSISSNIAATYTGATTTTYSIPTAATANPTASGLTMDNGAEYIKYSTVEGYFLQDLNTTNASTFDYTATNFGLINQTYSTDCSSTSANLTQWQRFGRQLFALNQEAPSNVLYKLLFIGRHGTGYHNAAETYYGTPAWNCYWSELEGNSTVRWADAALTPDGIAQAVKANNFWASEMETEKIQPPKSYYVSPLTRCLQTANYTFGNLTLPKVYPFVPTVKEFFREGISTHTCDHRSNRTYISETFPTFNIDADLTEYDELWNGITAETSSAQDYRSKKVLDEVFSTDPADVISITTHSGEGASLLRVLGHIQFSLVTGAIIPVLVRAETITGSPSATTTAPWTTSAWCTNGPPVTSISGGACSCSNGVSPTAALATATTA</sequence>
<reference evidence="1" key="1">
    <citation type="submission" date="2024-02" db="EMBL/GenBank/DDBJ databases">
        <title>Metagenome Assembled Genome of Zalaria obscura JY119.</title>
        <authorList>
            <person name="Vighnesh L."/>
            <person name="Jagadeeshwari U."/>
            <person name="Venkata Ramana C."/>
            <person name="Sasikala C."/>
        </authorList>
    </citation>
    <scope>NUCLEOTIDE SEQUENCE</scope>
    <source>
        <strain evidence="1">JY119</strain>
    </source>
</reference>
<dbReference type="EMBL" id="JAMKPW020000002">
    <property type="protein sequence ID" value="KAK8219991.1"/>
    <property type="molecule type" value="Genomic_DNA"/>
</dbReference>
<comment type="caution">
    <text evidence="1">The sequence shown here is derived from an EMBL/GenBank/DDBJ whole genome shotgun (WGS) entry which is preliminary data.</text>
</comment>
<name>A0ACC3SNZ6_9PEZI</name>
<evidence type="ECO:0000313" key="1">
    <source>
        <dbReference type="EMBL" id="KAK8219991.1"/>
    </source>
</evidence>
<proteinExistence type="predicted"/>
<dbReference type="Proteomes" id="UP001320706">
    <property type="component" value="Unassembled WGS sequence"/>
</dbReference>